<evidence type="ECO:0000259" key="1">
    <source>
        <dbReference type="Pfam" id="PF13340"/>
    </source>
</evidence>
<feature type="domain" description="Insertion element IS402-like" evidence="1">
    <location>
        <begin position="9"/>
        <end position="86"/>
    </location>
</feature>
<accession>A0A918XA98</accession>
<reference evidence="2" key="2">
    <citation type="submission" date="2020-09" db="EMBL/GenBank/DDBJ databases">
        <authorList>
            <person name="Sun Q."/>
            <person name="Ohkuma M."/>
        </authorList>
    </citation>
    <scope>NUCLEOTIDE SEQUENCE</scope>
    <source>
        <strain evidence="2">JCM 4637</strain>
    </source>
</reference>
<comment type="caution">
    <text evidence="2">The sequence shown here is derived from an EMBL/GenBank/DDBJ whole genome shotgun (WGS) entry which is preliminary data.</text>
</comment>
<dbReference type="Proteomes" id="UP000638353">
    <property type="component" value="Unassembled WGS sequence"/>
</dbReference>
<gene>
    <name evidence="2" type="ORF">GCM10010334_82830</name>
</gene>
<dbReference type="EMBL" id="BMVC01000034">
    <property type="protein sequence ID" value="GHD19319.1"/>
    <property type="molecule type" value="Genomic_DNA"/>
</dbReference>
<reference evidence="2" key="1">
    <citation type="journal article" date="2014" name="Int. J. Syst. Evol. Microbiol.">
        <title>Complete genome sequence of Corynebacterium casei LMG S-19264T (=DSM 44701T), isolated from a smear-ripened cheese.</title>
        <authorList>
            <consortium name="US DOE Joint Genome Institute (JGI-PGF)"/>
            <person name="Walter F."/>
            <person name="Albersmeier A."/>
            <person name="Kalinowski J."/>
            <person name="Ruckert C."/>
        </authorList>
    </citation>
    <scope>NUCLEOTIDE SEQUENCE</scope>
    <source>
        <strain evidence="2">JCM 4637</strain>
    </source>
</reference>
<evidence type="ECO:0000313" key="2">
    <source>
        <dbReference type="EMBL" id="GHD19319.1"/>
    </source>
</evidence>
<organism evidence="2 3">
    <name type="scientific">Streptomyces finlayi</name>
    <dbReference type="NCBI Taxonomy" id="67296"/>
    <lineage>
        <taxon>Bacteria</taxon>
        <taxon>Bacillati</taxon>
        <taxon>Actinomycetota</taxon>
        <taxon>Actinomycetes</taxon>
        <taxon>Kitasatosporales</taxon>
        <taxon>Streptomycetaceae</taxon>
        <taxon>Streptomyces</taxon>
    </lineage>
</organism>
<dbReference type="InterPro" id="IPR052909">
    <property type="entry name" value="Transposase_6_like"/>
</dbReference>
<dbReference type="Pfam" id="PF13340">
    <property type="entry name" value="DUF4096"/>
    <property type="match status" value="1"/>
</dbReference>
<name>A0A918XA98_9ACTN</name>
<dbReference type="InterPro" id="IPR025161">
    <property type="entry name" value="IS402-like_dom"/>
</dbReference>
<dbReference type="PANTHER" id="PTHR46637:SF1">
    <property type="entry name" value="BLL5188 PROTEIN"/>
    <property type="match status" value="1"/>
</dbReference>
<dbReference type="NCBIfam" id="NF033580">
    <property type="entry name" value="transpos_IS5_3"/>
    <property type="match status" value="1"/>
</dbReference>
<protein>
    <recommendedName>
        <fullName evidence="1">Insertion element IS402-like domain-containing protein</fullName>
    </recommendedName>
</protein>
<proteinExistence type="predicted"/>
<sequence>MGTPPWLVPDDLWERIEPLLPKKERRFRYPGRLPVPDRQVLCGILYVLCTGIQWEHLPKELGFGSGMTCWRRRRDWNEAGVWQRLHEALLAELNAAARLDWSRCVVDSSHVRALEGGLARVLHPSIAAGQVPSIT</sequence>
<dbReference type="PANTHER" id="PTHR46637">
    <property type="entry name" value="TIS1421-TRANSPOSASE PROTEIN A"/>
    <property type="match status" value="1"/>
</dbReference>
<dbReference type="AlphaFoldDB" id="A0A918XA98"/>
<evidence type="ECO:0000313" key="3">
    <source>
        <dbReference type="Proteomes" id="UP000638353"/>
    </source>
</evidence>